<evidence type="ECO:0000256" key="4">
    <source>
        <dbReference type="ARBA" id="ARBA00023157"/>
    </source>
</evidence>
<evidence type="ECO:0000256" key="5">
    <source>
        <dbReference type="SAM" id="MobiDB-lite"/>
    </source>
</evidence>
<dbReference type="Pfam" id="PF07915">
    <property type="entry name" value="PRKCSH"/>
    <property type="match status" value="1"/>
</dbReference>
<dbReference type="PANTHER" id="PTHR15414">
    <property type="entry name" value="OS-9-RELATED"/>
    <property type="match status" value="1"/>
</dbReference>
<dbReference type="OMA" id="TIYCIPE"/>
<accession>A0A6A5C0L6</accession>
<keyword evidence="4" id="KW-1015">Disulfide bond</keyword>
<keyword evidence="3" id="KW-0256">Endoplasmic reticulum</keyword>
<dbReference type="GO" id="GO:0005788">
    <property type="term" value="C:endoplasmic reticulum lumen"/>
    <property type="evidence" value="ECO:0007669"/>
    <property type="project" value="TreeGrafter"/>
</dbReference>
<dbReference type="InterPro" id="IPR009011">
    <property type="entry name" value="Man6P_isomerase_rcpt-bd_dom_sf"/>
</dbReference>
<reference evidence="7 8" key="1">
    <citation type="journal article" date="2019" name="Sci. Rep.">
        <title>Nanopore sequencing improves the draft genome of the human pathogenic amoeba Naegleria fowleri.</title>
        <authorList>
            <person name="Liechti N."/>
            <person name="Schurch N."/>
            <person name="Bruggmann R."/>
            <person name="Wittwer M."/>
        </authorList>
    </citation>
    <scope>NUCLEOTIDE SEQUENCE [LARGE SCALE GENOMIC DNA]</scope>
    <source>
        <strain evidence="7 8">ATCC 30894</strain>
    </source>
</reference>
<protein>
    <recommendedName>
        <fullName evidence="6">MRH domain-containing protein</fullName>
    </recommendedName>
</protein>
<dbReference type="Gene3D" id="2.70.130.10">
    <property type="entry name" value="Mannose-6-phosphate receptor binding domain"/>
    <property type="match status" value="1"/>
</dbReference>
<dbReference type="VEuPathDB" id="AmoebaDB:NfTy_034580"/>
<dbReference type="InterPro" id="IPR045149">
    <property type="entry name" value="OS-9-like"/>
</dbReference>
<sequence>MQKVMMASSCFSFGFYSRRRERLLIVAITMIFAIILGMNNFVISERSAHDLMSDSSPKYKIKFTEDVKILDEIEKNSQIVYMTFENELHRCHVPIKKNNIETESQTESLQAKKERIKQEVLQSIFPKFNQACYFRVAGWWIYEFCFNKHVRQFHQEQQAVTMEFFLGYSKEHPDVKNDPKSIKNFDVHFNEIHPEESYVSIPFDKGTPCDLTHQPRTIEVRMYCATDLKRRQLTNTISHDVHAHFIGDIEEPSTCAYSLKFYSNHLCKLDGFTPKQETESDTIYCIPETTINDEEKDVNLFETMAQDILEDEQEESSLESTTESNPTTTTSQQSLPTETEAAASA</sequence>
<dbReference type="VEuPathDB" id="AmoebaDB:NF0121230"/>
<evidence type="ECO:0000256" key="1">
    <source>
        <dbReference type="ARBA" id="ARBA00004240"/>
    </source>
</evidence>
<comment type="subcellular location">
    <subcellularLocation>
        <location evidence="1">Endoplasmic reticulum</location>
    </subcellularLocation>
</comment>
<dbReference type="VEuPathDB" id="AmoebaDB:FDP41_002135"/>
<proteinExistence type="predicted"/>
<evidence type="ECO:0000313" key="7">
    <source>
        <dbReference type="EMBL" id="KAF0979065.1"/>
    </source>
</evidence>
<dbReference type="RefSeq" id="XP_044563778.1">
    <property type="nucleotide sequence ID" value="XM_044705297.1"/>
</dbReference>
<feature type="compositionally biased region" description="Acidic residues" evidence="5">
    <location>
        <begin position="308"/>
        <end position="317"/>
    </location>
</feature>
<dbReference type="PROSITE" id="PS51914">
    <property type="entry name" value="MRH"/>
    <property type="match status" value="1"/>
</dbReference>
<keyword evidence="2" id="KW-0732">Signal</keyword>
<evidence type="ECO:0000259" key="6">
    <source>
        <dbReference type="PROSITE" id="PS51914"/>
    </source>
</evidence>
<dbReference type="InterPro" id="IPR012913">
    <property type="entry name" value="OS9-like_dom"/>
</dbReference>
<name>A0A6A5C0L6_NAEFO</name>
<feature type="domain" description="MRH" evidence="6">
    <location>
        <begin position="130"/>
        <end position="269"/>
    </location>
</feature>
<dbReference type="AlphaFoldDB" id="A0A6A5C0L6"/>
<dbReference type="OrthoDB" id="448954at2759"/>
<dbReference type="PANTHER" id="PTHR15414:SF0">
    <property type="entry name" value="ENDOPLASMIC RETICULUM LECTIN 1"/>
    <property type="match status" value="1"/>
</dbReference>
<dbReference type="InterPro" id="IPR044865">
    <property type="entry name" value="MRH_dom"/>
</dbReference>
<dbReference type="GO" id="GO:0030970">
    <property type="term" value="P:retrograde protein transport, ER to cytosol"/>
    <property type="evidence" value="ECO:0007669"/>
    <property type="project" value="TreeGrafter"/>
</dbReference>
<comment type="caution">
    <text evidence="7">The sequence shown here is derived from an EMBL/GenBank/DDBJ whole genome shotgun (WGS) entry which is preliminary data.</text>
</comment>
<dbReference type="EMBL" id="VFQX01000028">
    <property type="protein sequence ID" value="KAF0979065.1"/>
    <property type="molecule type" value="Genomic_DNA"/>
</dbReference>
<dbReference type="GeneID" id="68109353"/>
<evidence type="ECO:0000256" key="2">
    <source>
        <dbReference type="ARBA" id="ARBA00022729"/>
    </source>
</evidence>
<evidence type="ECO:0000256" key="3">
    <source>
        <dbReference type="ARBA" id="ARBA00022824"/>
    </source>
</evidence>
<feature type="compositionally biased region" description="Low complexity" evidence="5">
    <location>
        <begin position="318"/>
        <end position="345"/>
    </location>
</feature>
<dbReference type="Proteomes" id="UP000444721">
    <property type="component" value="Unassembled WGS sequence"/>
</dbReference>
<organism evidence="7 8">
    <name type="scientific">Naegleria fowleri</name>
    <name type="common">Brain eating amoeba</name>
    <dbReference type="NCBI Taxonomy" id="5763"/>
    <lineage>
        <taxon>Eukaryota</taxon>
        <taxon>Discoba</taxon>
        <taxon>Heterolobosea</taxon>
        <taxon>Tetramitia</taxon>
        <taxon>Eutetramitia</taxon>
        <taxon>Vahlkampfiidae</taxon>
        <taxon>Naegleria</taxon>
    </lineage>
</organism>
<gene>
    <name evidence="7" type="ORF">FDP41_002135</name>
</gene>
<dbReference type="GO" id="GO:0030968">
    <property type="term" value="P:endoplasmic reticulum unfolded protein response"/>
    <property type="evidence" value="ECO:0007669"/>
    <property type="project" value="InterPro"/>
</dbReference>
<keyword evidence="8" id="KW-1185">Reference proteome</keyword>
<evidence type="ECO:0000313" key="8">
    <source>
        <dbReference type="Proteomes" id="UP000444721"/>
    </source>
</evidence>
<feature type="region of interest" description="Disordered" evidence="5">
    <location>
        <begin position="305"/>
        <end position="345"/>
    </location>
</feature>